<dbReference type="Pfam" id="PF00916">
    <property type="entry name" value="Sulfate_transp"/>
    <property type="match status" value="1"/>
</dbReference>
<gene>
    <name evidence="7" type="primary">sulP_2</name>
    <name evidence="7" type="ORF">GCM10023081_41020</name>
</gene>
<organism evidence="7 8">
    <name type="scientific">Arthrobacter ginkgonis</name>
    <dbReference type="NCBI Taxonomy" id="1630594"/>
    <lineage>
        <taxon>Bacteria</taxon>
        <taxon>Bacillati</taxon>
        <taxon>Actinomycetota</taxon>
        <taxon>Actinomycetes</taxon>
        <taxon>Micrococcales</taxon>
        <taxon>Micrococcaceae</taxon>
        <taxon>Arthrobacter</taxon>
    </lineage>
</organism>
<evidence type="ECO:0000256" key="3">
    <source>
        <dbReference type="ARBA" id="ARBA00022989"/>
    </source>
</evidence>
<dbReference type="Proteomes" id="UP001500752">
    <property type="component" value="Unassembled WGS sequence"/>
</dbReference>
<feature type="transmembrane region" description="Helical" evidence="5">
    <location>
        <begin position="387"/>
        <end position="418"/>
    </location>
</feature>
<sequence>MAGRWLHRAMPGVAVALSYRRGWLGPDLAAGAALSAVLVPAGMAYASAAGLPPATGLYATIVPLLAYAVFGPSRVLVLGPDSSLAPMIAAAVLPLALGAEERAVALAGLLALLTGGFLLLGRLAGLGFITGLLSKPIRVGYLNGVALVVLVSQLPKLLGIDGIEGNTAERFAGTVRAVAEGRTNLAALALGGGALLVIVAFTLGRSRIPGLLPAVAASMVATALLGWEETVPVVGPLPSSLPAPALGGLDVADVWSLLGPAAGIALITFADTTALSRALAGRSGARVDGDQEMAALGAAEVATGLLGGFPVSGSTSRTPVAVQSGARTQLAMVVAAVLVAAFMLFLPELTRYLAQSVLAAVVMAAAFWILDFGTLRRLARSSTAEAVLLLAAMLGVAFVGVLEGIAVAVALSLAVFVWQAWNPHRAELVRVEGIPGFHDVSRHPEGRRIPGLVIARFDAPLFFANGSVFTDHVRALVDEAPGPVRWVVVAAEPLTGIDSTAADDLAALDQGLAKDGIQLVFAEMKGPVKDRLALLEPGERFDPERFYPTLHSAVRDYLDRHPEAGEP</sequence>
<evidence type="ECO:0000313" key="7">
    <source>
        <dbReference type="EMBL" id="GAA3700041.1"/>
    </source>
</evidence>
<keyword evidence="4 5" id="KW-0472">Membrane</keyword>
<feature type="transmembrane region" description="Helical" evidence="5">
    <location>
        <begin position="352"/>
        <end position="375"/>
    </location>
</feature>
<keyword evidence="8" id="KW-1185">Reference proteome</keyword>
<dbReference type="EMBL" id="BAABEO010000027">
    <property type="protein sequence ID" value="GAA3700041.1"/>
    <property type="molecule type" value="Genomic_DNA"/>
</dbReference>
<dbReference type="InterPro" id="IPR001902">
    <property type="entry name" value="SLC26A/SulP_fam"/>
</dbReference>
<dbReference type="SUPFAM" id="SSF52091">
    <property type="entry name" value="SpoIIaa-like"/>
    <property type="match status" value="1"/>
</dbReference>
<feature type="transmembrane region" description="Helical" evidence="5">
    <location>
        <begin position="330"/>
        <end position="346"/>
    </location>
</feature>
<dbReference type="InterPro" id="IPR011547">
    <property type="entry name" value="SLC26A/SulP_dom"/>
</dbReference>
<comment type="caution">
    <text evidence="7">The sequence shown here is derived from an EMBL/GenBank/DDBJ whole genome shotgun (WGS) entry which is preliminary data.</text>
</comment>
<name>A0ABP7D6Y5_9MICC</name>
<evidence type="ECO:0000256" key="4">
    <source>
        <dbReference type="ARBA" id="ARBA00023136"/>
    </source>
</evidence>
<evidence type="ECO:0000259" key="6">
    <source>
        <dbReference type="PROSITE" id="PS50801"/>
    </source>
</evidence>
<evidence type="ECO:0000256" key="1">
    <source>
        <dbReference type="ARBA" id="ARBA00004141"/>
    </source>
</evidence>
<feature type="domain" description="STAS" evidence="6">
    <location>
        <begin position="442"/>
        <end position="557"/>
    </location>
</feature>
<feature type="transmembrane region" description="Helical" evidence="5">
    <location>
        <begin position="210"/>
        <end position="227"/>
    </location>
</feature>
<evidence type="ECO:0000313" key="8">
    <source>
        <dbReference type="Proteomes" id="UP001500752"/>
    </source>
</evidence>
<reference evidence="8" key="1">
    <citation type="journal article" date="2019" name="Int. J. Syst. Evol. Microbiol.">
        <title>The Global Catalogue of Microorganisms (GCM) 10K type strain sequencing project: providing services to taxonomists for standard genome sequencing and annotation.</title>
        <authorList>
            <consortium name="The Broad Institute Genomics Platform"/>
            <consortium name="The Broad Institute Genome Sequencing Center for Infectious Disease"/>
            <person name="Wu L."/>
            <person name="Ma J."/>
        </authorList>
    </citation>
    <scope>NUCLEOTIDE SEQUENCE [LARGE SCALE GENOMIC DNA]</scope>
    <source>
        <strain evidence="8">JCM 30742</strain>
    </source>
</reference>
<evidence type="ECO:0000256" key="5">
    <source>
        <dbReference type="SAM" id="Phobius"/>
    </source>
</evidence>
<dbReference type="RefSeq" id="WP_345153810.1">
    <property type="nucleotide sequence ID" value="NZ_BAABEO010000027.1"/>
</dbReference>
<keyword evidence="3 5" id="KW-1133">Transmembrane helix</keyword>
<dbReference type="InterPro" id="IPR002645">
    <property type="entry name" value="STAS_dom"/>
</dbReference>
<dbReference type="Gene3D" id="3.30.750.24">
    <property type="entry name" value="STAS domain"/>
    <property type="match status" value="1"/>
</dbReference>
<feature type="transmembrane region" description="Helical" evidence="5">
    <location>
        <begin position="141"/>
        <end position="163"/>
    </location>
</feature>
<accession>A0ABP7D6Y5</accession>
<proteinExistence type="predicted"/>
<feature type="transmembrane region" description="Helical" evidence="5">
    <location>
        <begin position="105"/>
        <end position="129"/>
    </location>
</feature>
<feature type="transmembrane region" description="Helical" evidence="5">
    <location>
        <begin position="254"/>
        <end position="276"/>
    </location>
</feature>
<dbReference type="PROSITE" id="PS50801">
    <property type="entry name" value="STAS"/>
    <property type="match status" value="1"/>
</dbReference>
<dbReference type="Pfam" id="PF01740">
    <property type="entry name" value="STAS"/>
    <property type="match status" value="1"/>
</dbReference>
<keyword evidence="2 5" id="KW-0812">Transmembrane</keyword>
<dbReference type="InterPro" id="IPR036513">
    <property type="entry name" value="STAS_dom_sf"/>
</dbReference>
<protein>
    <submittedName>
        <fullName evidence="7">Sulfate permease</fullName>
    </submittedName>
</protein>
<dbReference type="PANTHER" id="PTHR11814">
    <property type="entry name" value="SULFATE TRANSPORTER"/>
    <property type="match status" value="1"/>
</dbReference>
<dbReference type="CDD" id="cd07042">
    <property type="entry name" value="STAS_SulP_like_sulfate_transporter"/>
    <property type="match status" value="1"/>
</dbReference>
<evidence type="ECO:0000256" key="2">
    <source>
        <dbReference type="ARBA" id="ARBA00022692"/>
    </source>
</evidence>
<comment type="subcellular location">
    <subcellularLocation>
        <location evidence="1">Membrane</location>
        <topology evidence="1">Multi-pass membrane protein</topology>
    </subcellularLocation>
</comment>
<feature type="transmembrane region" description="Helical" evidence="5">
    <location>
        <begin position="58"/>
        <end position="77"/>
    </location>
</feature>
<feature type="transmembrane region" description="Helical" evidence="5">
    <location>
        <begin position="183"/>
        <end position="203"/>
    </location>
</feature>